<dbReference type="OrthoDB" id="7066494at2"/>
<sequence length="186" mass="21732">MMNLYGVEHGPIYLQGLTKSVTAEKTHEVEWQRKLQTGDGHDQFHIFYYGDLDEDDLIMWHDTTPLLVYAEHSVTGERYLLIDAAKHGYDAMLCETYPEEEVNNRPLRPYLDVEGEDTFEVFLTAYYNVPWDEEFGEDVEPDGTYELITGERVHFNEVKRNGYDAFAIRIRNRKGVETEIVQEELA</sequence>
<dbReference type="Proteomes" id="UP000323664">
    <property type="component" value="Unassembled WGS sequence"/>
</dbReference>
<accession>A0A5M9WXN4</accession>
<proteinExistence type="predicted"/>
<protein>
    <submittedName>
        <fullName evidence="1">Uncharacterized protein</fullName>
    </submittedName>
</protein>
<dbReference type="AlphaFoldDB" id="A0A5M9WXN4"/>
<organism evidence="1 2">
    <name type="scientific">Paenibacillus amylolyticus</name>
    <dbReference type="NCBI Taxonomy" id="1451"/>
    <lineage>
        <taxon>Bacteria</taxon>
        <taxon>Bacillati</taxon>
        <taxon>Bacillota</taxon>
        <taxon>Bacilli</taxon>
        <taxon>Bacillales</taxon>
        <taxon>Paenibacillaceae</taxon>
        <taxon>Paenibacillus</taxon>
    </lineage>
</organism>
<gene>
    <name evidence="1" type="ORF">EC604_21500</name>
</gene>
<evidence type="ECO:0000313" key="2">
    <source>
        <dbReference type="Proteomes" id="UP000323664"/>
    </source>
</evidence>
<dbReference type="EMBL" id="RIAS01000013">
    <property type="protein sequence ID" value="KAA8786420.1"/>
    <property type="molecule type" value="Genomic_DNA"/>
</dbReference>
<evidence type="ECO:0000313" key="1">
    <source>
        <dbReference type="EMBL" id="KAA8786420.1"/>
    </source>
</evidence>
<name>A0A5M9WXN4_PAEAM</name>
<reference evidence="1 2" key="1">
    <citation type="journal article" date="2019" name="J. Ind. Microbiol. Biotechnol.">
        <title>Paenibacillus amylolyticus 27C64 has a diverse set of carbohydrate-active enzymes and complete pectin deconstruction system.</title>
        <authorList>
            <person name="Keggi C."/>
            <person name="Doran-Peterson J."/>
        </authorList>
    </citation>
    <scope>NUCLEOTIDE SEQUENCE [LARGE SCALE GENOMIC DNA]</scope>
    <source>
        <strain evidence="1 2">27C64</strain>
    </source>
</reference>
<comment type="caution">
    <text evidence="1">The sequence shown here is derived from an EMBL/GenBank/DDBJ whole genome shotgun (WGS) entry which is preliminary data.</text>
</comment>